<dbReference type="PANTHER" id="PTHR46889:SF4">
    <property type="entry name" value="TRANSPOSASE INSO FOR INSERTION SEQUENCE ELEMENT IS911B-RELATED"/>
    <property type="match status" value="1"/>
</dbReference>
<organism evidence="2 3">
    <name type="scientific">Pleionea litopenaei</name>
    <dbReference type="NCBI Taxonomy" id="3070815"/>
    <lineage>
        <taxon>Bacteria</taxon>
        <taxon>Pseudomonadati</taxon>
        <taxon>Pseudomonadota</taxon>
        <taxon>Gammaproteobacteria</taxon>
        <taxon>Oceanospirillales</taxon>
        <taxon>Pleioneaceae</taxon>
        <taxon>Pleionea</taxon>
    </lineage>
</organism>
<dbReference type="PROSITE" id="PS50994">
    <property type="entry name" value="INTEGRASE"/>
    <property type="match status" value="1"/>
</dbReference>
<sequence>MGWIYLALVIDLYSRAVVGWQLADHMRAELVCDAVQIAQVRRGCIPKLFHSDRGSQYVSESLETILADVNISMSRKGNCWDNAVAERFFGTLKT</sequence>
<dbReference type="GO" id="GO:0003676">
    <property type="term" value="F:nucleic acid binding"/>
    <property type="evidence" value="ECO:0007669"/>
    <property type="project" value="InterPro"/>
</dbReference>
<evidence type="ECO:0000313" key="3">
    <source>
        <dbReference type="Proteomes" id="UP001239782"/>
    </source>
</evidence>
<accession>A0AA51RUN3</accession>
<keyword evidence="3" id="KW-1185">Reference proteome</keyword>
<proteinExistence type="predicted"/>
<name>A0AA51RUN3_9GAMM</name>
<dbReference type="AlphaFoldDB" id="A0AA51RUN3"/>
<dbReference type="Pfam" id="PF00665">
    <property type="entry name" value="rve"/>
    <property type="match status" value="1"/>
</dbReference>
<gene>
    <name evidence="2" type="ORF">Q9312_03020</name>
</gene>
<evidence type="ECO:0000259" key="1">
    <source>
        <dbReference type="PROSITE" id="PS50994"/>
    </source>
</evidence>
<reference evidence="2 3" key="1">
    <citation type="submission" date="2023-08" db="EMBL/GenBank/DDBJ databases">
        <title>Pleionea litopenaei sp. nov., isolated from stomach of juvenile Litopenaeus vannamei.</title>
        <authorList>
            <person name="Rho A.M."/>
            <person name="Hwang C.Y."/>
        </authorList>
    </citation>
    <scope>NUCLEOTIDE SEQUENCE [LARGE SCALE GENOMIC DNA]</scope>
    <source>
        <strain evidence="2 3">HL-JVS1</strain>
    </source>
</reference>
<dbReference type="InterPro" id="IPR001584">
    <property type="entry name" value="Integrase_cat-core"/>
</dbReference>
<dbReference type="SUPFAM" id="SSF53098">
    <property type="entry name" value="Ribonuclease H-like"/>
    <property type="match status" value="1"/>
</dbReference>
<dbReference type="Gene3D" id="3.30.420.10">
    <property type="entry name" value="Ribonuclease H-like superfamily/Ribonuclease H"/>
    <property type="match status" value="1"/>
</dbReference>
<protein>
    <submittedName>
        <fullName evidence="2">DDE-type integrase/transposase/recombinase</fullName>
    </submittedName>
</protein>
<dbReference type="InterPro" id="IPR036397">
    <property type="entry name" value="RNaseH_sf"/>
</dbReference>
<dbReference type="KEGG" id="plei:Q9312_03020"/>
<dbReference type="PANTHER" id="PTHR46889">
    <property type="entry name" value="TRANSPOSASE INSF FOR INSERTION SEQUENCE IS3B-RELATED"/>
    <property type="match status" value="1"/>
</dbReference>
<dbReference type="RefSeq" id="WP_309203060.1">
    <property type="nucleotide sequence ID" value="NZ_CP133548.1"/>
</dbReference>
<evidence type="ECO:0000313" key="2">
    <source>
        <dbReference type="EMBL" id="WMS87900.1"/>
    </source>
</evidence>
<dbReference type="InterPro" id="IPR012337">
    <property type="entry name" value="RNaseH-like_sf"/>
</dbReference>
<dbReference type="GO" id="GO:0015074">
    <property type="term" value="P:DNA integration"/>
    <property type="evidence" value="ECO:0007669"/>
    <property type="project" value="InterPro"/>
</dbReference>
<feature type="domain" description="Integrase catalytic" evidence="1">
    <location>
        <begin position="1"/>
        <end position="94"/>
    </location>
</feature>
<dbReference type="Proteomes" id="UP001239782">
    <property type="component" value="Chromosome"/>
</dbReference>
<dbReference type="EMBL" id="CP133548">
    <property type="protein sequence ID" value="WMS87900.1"/>
    <property type="molecule type" value="Genomic_DNA"/>
</dbReference>
<dbReference type="InterPro" id="IPR050900">
    <property type="entry name" value="Transposase_IS3/IS150/IS904"/>
</dbReference>